<dbReference type="InterPro" id="IPR013830">
    <property type="entry name" value="SGNH_hydro"/>
</dbReference>
<protein>
    <submittedName>
        <fullName evidence="2">SGNH/GDSL hydrolase family protein</fullName>
    </submittedName>
</protein>
<dbReference type="Gene3D" id="3.40.50.1110">
    <property type="entry name" value="SGNH hydrolase"/>
    <property type="match status" value="1"/>
</dbReference>
<dbReference type="GO" id="GO:0016787">
    <property type="term" value="F:hydrolase activity"/>
    <property type="evidence" value="ECO:0007669"/>
    <property type="project" value="UniProtKB-KW"/>
</dbReference>
<dbReference type="Pfam" id="PF13472">
    <property type="entry name" value="Lipase_GDSL_2"/>
    <property type="match status" value="1"/>
</dbReference>
<evidence type="ECO:0000313" key="2">
    <source>
        <dbReference type="EMBL" id="GAA3818090.1"/>
    </source>
</evidence>
<dbReference type="InterPro" id="IPR053140">
    <property type="entry name" value="GDSL_Rv0518-like"/>
</dbReference>
<gene>
    <name evidence="2" type="ORF">GCM10022226_43320</name>
</gene>
<evidence type="ECO:0000259" key="1">
    <source>
        <dbReference type="Pfam" id="PF13472"/>
    </source>
</evidence>
<dbReference type="SUPFAM" id="SSF52266">
    <property type="entry name" value="SGNH hydrolase"/>
    <property type="match status" value="1"/>
</dbReference>
<evidence type="ECO:0000313" key="3">
    <source>
        <dbReference type="Proteomes" id="UP001500888"/>
    </source>
</evidence>
<keyword evidence="2" id="KW-0378">Hydrolase</keyword>
<name>A0ABP7IGT2_9ACTN</name>
<keyword evidence="3" id="KW-1185">Reference proteome</keyword>
<dbReference type="CDD" id="cd01830">
    <property type="entry name" value="XynE_like"/>
    <property type="match status" value="1"/>
</dbReference>
<dbReference type="RefSeq" id="WP_344942955.1">
    <property type="nucleotide sequence ID" value="NZ_BAAAZR010000010.1"/>
</dbReference>
<dbReference type="PANTHER" id="PTHR43784:SF2">
    <property type="entry name" value="GDSL-LIKE LIPASE_ACYLHYDROLASE, PUTATIVE (AFU_ORTHOLOGUE AFUA_2G00820)-RELATED"/>
    <property type="match status" value="1"/>
</dbReference>
<feature type="domain" description="SGNH hydrolase-type esterase" evidence="1">
    <location>
        <begin position="274"/>
        <end position="467"/>
    </location>
</feature>
<proteinExistence type="predicted"/>
<accession>A0ABP7IGT2</accession>
<dbReference type="EMBL" id="BAAAZR010000010">
    <property type="protein sequence ID" value="GAA3818090.1"/>
    <property type="molecule type" value="Genomic_DNA"/>
</dbReference>
<reference evidence="3" key="1">
    <citation type="journal article" date="2019" name="Int. J. Syst. Evol. Microbiol.">
        <title>The Global Catalogue of Microorganisms (GCM) 10K type strain sequencing project: providing services to taxonomists for standard genome sequencing and annotation.</title>
        <authorList>
            <consortium name="The Broad Institute Genomics Platform"/>
            <consortium name="The Broad Institute Genome Sequencing Center for Infectious Disease"/>
            <person name="Wu L."/>
            <person name="Ma J."/>
        </authorList>
    </citation>
    <scope>NUCLEOTIDE SEQUENCE [LARGE SCALE GENOMIC DNA]</scope>
    <source>
        <strain evidence="3">JCM 16908</strain>
    </source>
</reference>
<dbReference type="Proteomes" id="UP001500888">
    <property type="component" value="Unassembled WGS sequence"/>
</dbReference>
<sequence length="489" mass="52305">MTRLMSVFRTAWHGRREVLRRRVSRSKPSPVAGVGPARDASSFLRMVVVAAVAVAVTAASPALGDMTGRSGPGTPGAAAKVTPKMNGHWVNTWVSMPQLTEPHNMPPAPFTQDGLVLADSTLRQTIHTSVGGRQMRLRFSNAFGGTALPITRVSVALPAGGQAGVSAIKPGTSQAVTFHGRPSVVIPVGAQAVSDPLNFELAPRSNLTVTVYLAEGQSSNEITSHPGSRTTSHMLTGDHTDDEDLPGAASTAHWYFLSGLEVWSKHTTTAVAIVGDSLTDGRGSTTNMNDRWPDQLLDRLQAHPGTTEIAILNQAAGGNRVLNDGLGPNALARLDRDVFAQSGVSWQIVFEGVNDLGTAEATEAAQKKVAGDLIAAYDQMILRAHALGIRVYGATLTPFGGNEAYDDAQGYREAARQEVNQWIRTSRRFDAVIDFDRAVRDPADPRRLAAAFDVGDHLHLNPTGYKALADAVPARLFRYEPLPWGFGFQ</sequence>
<comment type="caution">
    <text evidence="2">The sequence shown here is derived from an EMBL/GenBank/DDBJ whole genome shotgun (WGS) entry which is preliminary data.</text>
</comment>
<dbReference type="PANTHER" id="PTHR43784">
    <property type="entry name" value="GDSL-LIKE LIPASE/ACYLHYDROLASE, PUTATIVE (AFU_ORTHOLOGUE AFUA_2G00820)-RELATED"/>
    <property type="match status" value="1"/>
</dbReference>
<dbReference type="InterPro" id="IPR036514">
    <property type="entry name" value="SGNH_hydro_sf"/>
</dbReference>
<organism evidence="2 3">
    <name type="scientific">Sphaerisporangium flaviroseum</name>
    <dbReference type="NCBI Taxonomy" id="509199"/>
    <lineage>
        <taxon>Bacteria</taxon>
        <taxon>Bacillati</taxon>
        <taxon>Actinomycetota</taxon>
        <taxon>Actinomycetes</taxon>
        <taxon>Streptosporangiales</taxon>
        <taxon>Streptosporangiaceae</taxon>
        <taxon>Sphaerisporangium</taxon>
    </lineage>
</organism>